<gene>
    <name evidence="2" type="ORF">DXZ20_35160</name>
</gene>
<accession>A0A6M0RY00</accession>
<keyword evidence="3" id="KW-1185">Reference proteome</keyword>
<organism evidence="2 3">
    <name type="scientific">Adonisia turfae CCMR0081</name>
    <dbReference type="NCBI Taxonomy" id="2292702"/>
    <lineage>
        <taxon>Bacteria</taxon>
        <taxon>Bacillati</taxon>
        <taxon>Cyanobacteriota</taxon>
        <taxon>Adonisia</taxon>
        <taxon>Adonisia turfae</taxon>
    </lineage>
</organism>
<name>A0A6M0RY00_9CYAN</name>
<protein>
    <submittedName>
        <fullName evidence="2">Uncharacterized protein</fullName>
    </submittedName>
</protein>
<comment type="caution">
    <text evidence="2">The sequence shown here is derived from an EMBL/GenBank/DDBJ whole genome shotgun (WGS) entry which is preliminary data.</text>
</comment>
<feature type="region of interest" description="Disordered" evidence="1">
    <location>
        <begin position="58"/>
        <end position="85"/>
    </location>
</feature>
<evidence type="ECO:0000313" key="3">
    <source>
        <dbReference type="Proteomes" id="UP000481033"/>
    </source>
</evidence>
<dbReference type="EMBL" id="QXHD01000004">
    <property type="protein sequence ID" value="NEZ60790.1"/>
    <property type="molecule type" value="Genomic_DNA"/>
</dbReference>
<feature type="compositionally biased region" description="Basic and acidic residues" evidence="1">
    <location>
        <begin position="58"/>
        <end position="68"/>
    </location>
</feature>
<feature type="compositionally biased region" description="Basic residues" evidence="1">
    <location>
        <begin position="70"/>
        <end position="85"/>
    </location>
</feature>
<dbReference type="RefSeq" id="WP_163703129.1">
    <property type="nucleotide sequence ID" value="NZ_QXHD01000004.1"/>
</dbReference>
<sequence>MPFLPLFIVIGIFLAGSKILQQPNQRLEKRSTKRTSYGDFEDQSLSLALIDYISREANGRNNDDDYKGKSGSKSRKHKTQVKSKR</sequence>
<reference evidence="2 3" key="1">
    <citation type="journal article" date="2020" name="Microb. Ecol.">
        <title>Ecogenomics of the Marine Benthic Filamentous Cyanobacterium Adonisia.</title>
        <authorList>
            <person name="Walter J.M."/>
            <person name="Coutinho F.H."/>
            <person name="Leomil L."/>
            <person name="Hargreaves P.I."/>
            <person name="Campeao M.E."/>
            <person name="Vieira V.V."/>
            <person name="Silva B.S."/>
            <person name="Fistarol G.O."/>
            <person name="Salomon P.S."/>
            <person name="Sawabe T."/>
            <person name="Mino S."/>
            <person name="Hosokawa M."/>
            <person name="Miyashita H."/>
            <person name="Maruyama F."/>
            <person name="van Verk M.C."/>
            <person name="Dutilh B.E."/>
            <person name="Thompson C.C."/>
            <person name="Thompson F.L."/>
        </authorList>
    </citation>
    <scope>NUCLEOTIDE SEQUENCE [LARGE SCALE GENOMIC DNA]</scope>
    <source>
        <strain evidence="2 3">CCMR0081</strain>
    </source>
</reference>
<evidence type="ECO:0000313" key="2">
    <source>
        <dbReference type="EMBL" id="NEZ60790.1"/>
    </source>
</evidence>
<dbReference type="Proteomes" id="UP000481033">
    <property type="component" value="Unassembled WGS sequence"/>
</dbReference>
<evidence type="ECO:0000256" key="1">
    <source>
        <dbReference type="SAM" id="MobiDB-lite"/>
    </source>
</evidence>
<proteinExistence type="predicted"/>
<dbReference type="AlphaFoldDB" id="A0A6M0RY00"/>